<protein>
    <submittedName>
        <fullName evidence="11">Peptidase M13</fullName>
    </submittedName>
</protein>
<accession>A0A5A7MVJ1</accession>
<keyword evidence="5" id="KW-0378">Hydrolase</keyword>
<dbReference type="AlphaFoldDB" id="A0A5A7MVJ1"/>
<proteinExistence type="inferred from homology"/>
<dbReference type="InterPro" id="IPR018497">
    <property type="entry name" value="Peptidase_M13_C"/>
</dbReference>
<dbReference type="RefSeq" id="WP_150001794.1">
    <property type="nucleotide sequence ID" value="NZ_BKCM01000002.1"/>
</dbReference>
<evidence type="ECO:0000256" key="2">
    <source>
        <dbReference type="ARBA" id="ARBA00007357"/>
    </source>
</evidence>
<name>A0A5A7MVJ1_9PROT</name>
<evidence type="ECO:0000256" key="4">
    <source>
        <dbReference type="ARBA" id="ARBA00022723"/>
    </source>
</evidence>
<keyword evidence="4" id="KW-0479">Metal-binding</keyword>
<reference evidence="11 12" key="1">
    <citation type="submission" date="2019-09" db="EMBL/GenBank/DDBJ databases">
        <title>NBRP : Genome information of microbial organism related human and environment.</title>
        <authorList>
            <person name="Hattori M."/>
            <person name="Oshima K."/>
            <person name="Inaba H."/>
            <person name="Suda W."/>
            <person name="Sakamoto M."/>
            <person name="Iino T."/>
            <person name="Kitahara M."/>
            <person name="Oshida Y."/>
            <person name="Iida T."/>
            <person name="Kudo T."/>
            <person name="Itoh T."/>
            <person name="Ohkuma M."/>
        </authorList>
    </citation>
    <scope>NUCLEOTIDE SEQUENCE [LARGE SCALE GENOMIC DNA]</scope>
    <source>
        <strain evidence="11 12">Mie-1</strain>
    </source>
</reference>
<keyword evidence="6" id="KW-0862">Zinc</keyword>
<dbReference type="GO" id="GO:0046872">
    <property type="term" value="F:metal ion binding"/>
    <property type="evidence" value="ECO:0007669"/>
    <property type="project" value="UniProtKB-KW"/>
</dbReference>
<dbReference type="SUPFAM" id="SSF55486">
    <property type="entry name" value="Metalloproteases ('zincins'), catalytic domain"/>
    <property type="match status" value="1"/>
</dbReference>
<dbReference type="EMBL" id="BKCM01000002">
    <property type="protein sequence ID" value="GER00021.1"/>
    <property type="molecule type" value="Genomic_DNA"/>
</dbReference>
<dbReference type="GO" id="GO:0005886">
    <property type="term" value="C:plasma membrane"/>
    <property type="evidence" value="ECO:0007669"/>
    <property type="project" value="TreeGrafter"/>
</dbReference>
<organism evidence="11 12">
    <name type="scientific">Iodidimonas gelatinilytica</name>
    <dbReference type="NCBI Taxonomy" id="1236966"/>
    <lineage>
        <taxon>Bacteria</taxon>
        <taxon>Pseudomonadati</taxon>
        <taxon>Pseudomonadota</taxon>
        <taxon>Alphaproteobacteria</taxon>
        <taxon>Iodidimonadales</taxon>
        <taxon>Iodidimonadaceae</taxon>
        <taxon>Iodidimonas</taxon>
    </lineage>
</organism>
<comment type="caution">
    <text evidence="11">The sequence shown here is derived from an EMBL/GenBank/DDBJ whole genome shotgun (WGS) entry which is preliminary data.</text>
</comment>
<evidence type="ECO:0000256" key="8">
    <source>
        <dbReference type="SAM" id="SignalP"/>
    </source>
</evidence>
<dbReference type="PROSITE" id="PS51885">
    <property type="entry name" value="NEPRILYSIN"/>
    <property type="match status" value="1"/>
</dbReference>
<dbReference type="Gene3D" id="3.40.390.10">
    <property type="entry name" value="Collagenase (Catalytic Domain)"/>
    <property type="match status" value="1"/>
</dbReference>
<evidence type="ECO:0000313" key="12">
    <source>
        <dbReference type="Proteomes" id="UP000325187"/>
    </source>
</evidence>
<keyword evidence="12" id="KW-1185">Reference proteome</keyword>
<dbReference type="InterPro" id="IPR024079">
    <property type="entry name" value="MetalloPept_cat_dom_sf"/>
</dbReference>
<sequence length="693" mass="77854">MTIRALLLAGVCLGTLAACDNKPASENTETTAVEHTTASAELGTWGVDLEARNTEIDPGDDFFHYANGTWLDNFEIPADKTSYGAFTVLRDRSEERVKTIIEQLASETFEQGTIEQKIADYYASFMDQDTVNAKGISPLQPLLDEIAAIETKDDLIKMFGRAGREGLAAPIDGGIGIDRVNPDRYMVNIGQSGLTLPDRDYYLADDERFQTIRAAYESHIAEMLAFTGTDDTEEKAKNILAMETEIATHHWPRAELRNRDKTYNVYTLAKLDEDYPGMDWKAFFEAGGITDLEELNVTTPSAIQPLIDVIDNTPIDTWKAWLTYKAVTGHAHLLSKEIDEADFAFFGKVLSGQPEQRPRWSRGVNLVGGGQGLGEAIGQVYVERYFPEDSKTQMVQLVENLREAYRRRIEKIDWMGEDTKKEAFDKLASFNPKIGYPDKWRDFSDVNIVPGELFKNAKAVSDFFYDDQIARLNDPTDKDRWFMTPQTVNAYYNPSWNEIVFPAAILQPPFFDPNADLAVNYGGIGGVIGHEMGHGFDDQGSKSDAKGVQRNWWTDEDRANFDARTKSLGGQYDSYEPLEGQFVNGSLTMGENIGDLGGLSVAYEAYKIATEGQDIPVIDGLTGDQRFFLGWAQVWRAKDRDEALLRRIKSDPHSPAEFRVNGVVRNMDVWYDAFGVTEDDDLYLPPEERVGIW</sequence>
<dbReference type="PANTHER" id="PTHR11733">
    <property type="entry name" value="ZINC METALLOPROTEASE FAMILY M13 NEPRILYSIN-RELATED"/>
    <property type="match status" value="1"/>
</dbReference>
<comment type="cofactor">
    <cofactor evidence="1">
        <name>Zn(2+)</name>
        <dbReference type="ChEBI" id="CHEBI:29105"/>
    </cofactor>
</comment>
<keyword evidence="3" id="KW-0645">Protease</keyword>
<feature type="chain" id="PRO_5022989854" evidence="8">
    <location>
        <begin position="18"/>
        <end position="693"/>
    </location>
</feature>
<evidence type="ECO:0000259" key="10">
    <source>
        <dbReference type="Pfam" id="PF05649"/>
    </source>
</evidence>
<dbReference type="InterPro" id="IPR008753">
    <property type="entry name" value="Peptidase_M13_N"/>
</dbReference>
<dbReference type="InterPro" id="IPR000718">
    <property type="entry name" value="Peptidase_M13"/>
</dbReference>
<dbReference type="Proteomes" id="UP000325187">
    <property type="component" value="Unassembled WGS sequence"/>
</dbReference>
<dbReference type="GO" id="GO:0016485">
    <property type="term" value="P:protein processing"/>
    <property type="evidence" value="ECO:0007669"/>
    <property type="project" value="TreeGrafter"/>
</dbReference>
<evidence type="ECO:0000313" key="11">
    <source>
        <dbReference type="EMBL" id="GER00021.1"/>
    </source>
</evidence>
<evidence type="ECO:0000259" key="9">
    <source>
        <dbReference type="Pfam" id="PF01431"/>
    </source>
</evidence>
<comment type="similarity">
    <text evidence="2">Belongs to the peptidase M13 family.</text>
</comment>
<evidence type="ECO:0000256" key="5">
    <source>
        <dbReference type="ARBA" id="ARBA00022801"/>
    </source>
</evidence>
<dbReference type="Pfam" id="PF05649">
    <property type="entry name" value="Peptidase_M13_N"/>
    <property type="match status" value="1"/>
</dbReference>
<evidence type="ECO:0000256" key="1">
    <source>
        <dbReference type="ARBA" id="ARBA00001947"/>
    </source>
</evidence>
<dbReference type="Pfam" id="PF01431">
    <property type="entry name" value="Peptidase_M13"/>
    <property type="match status" value="1"/>
</dbReference>
<dbReference type="PANTHER" id="PTHR11733:SF167">
    <property type="entry name" value="FI17812P1-RELATED"/>
    <property type="match status" value="1"/>
</dbReference>
<evidence type="ECO:0000256" key="3">
    <source>
        <dbReference type="ARBA" id="ARBA00022670"/>
    </source>
</evidence>
<dbReference type="InterPro" id="IPR042089">
    <property type="entry name" value="Peptidase_M13_dom_2"/>
</dbReference>
<keyword evidence="8" id="KW-0732">Signal</keyword>
<feature type="domain" description="Peptidase M13 C-terminal" evidence="9">
    <location>
        <begin position="489"/>
        <end position="690"/>
    </location>
</feature>
<keyword evidence="7" id="KW-0482">Metalloprotease</keyword>
<gene>
    <name evidence="11" type="ORF">JCM17845_06440</name>
</gene>
<feature type="signal peptide" evidence="8">
    <location>
        <begin position="1"/>
        <end position="17"/>
    </location>
</feature>
<dbReference type="GO" id="GO:0004222">
    <property type="term" value="F:metalloendopeptidase activity"/>
    <property type="evidence" value="ECO:0007669"/>
    <property type="project" value="InterPro"/>
</dbReference>
<evidence type="ECO:0000256" key="6">
    <source>
        <dbReference type="ARBA" id="ARBA00022833"/>
    </source>
</evidence>
<dbReference type="PROSITE" id="PS51257">
    <property type="entry name" value="PROKAR_LIPOPROTEIN"/>
    <property type="match status" value="1"/>
</dbReference>
<dbReference type="CDD" id="cd08662">
    <property type="entry name" value="M13"/>
    <property type="match status" value="1"/>
</dbReference>
<dbReference type="Gene3D" id="1.10.1380.10">
    <property type="entry name" value="Neutral endopeptidase , domain2"/>
    <property type="match status" value="1"/>
</dbReference>
<evidence type="ECO:0000256" key="7">
    <source>
        <dbReference type="ARBA" id="ARBA00023049"/>
    </source>
</evidence>
<dbReference type="PRINTS" id="PR00786">
    <property type="entry name" value="NEPRILYSIN"/>
</dbReference>
<feature type="domain" description="Peptidase M13 N-terminal" evidence="10">
    <location>
        <begin position="58"/>
        <end position="437"/>
    </location>
</feature>